<organism evidence="2 3">
    <name type="scientific">Neoarthrinium moseri</name>
    <dbReference type="NCBI Taxonomy" id="1658444"/>
    <lineage>
        <taxon>Eukaryota</taxon>
        <taxon>Fungi</taxon>
        <taxon>Dikarya</taxon>
        <taxon>Ascomycota</taxon>
        <taxon>Pezizomycotina</taxon>
        <taxon>Sordariomycetes</taxon>
        <taxon>Xylariomycetidae</taxon>
        <taxon>Amphisphaeriales</taxon>
        <taxon>Apiosporaceae</taxon>
        <taxon>Neoarthrinium</taxon>
    </lineage>
</organism>
<evidence type="ECO:0000313" key="3">
    <source>
        <dbReference type="Proteomes" id="UP000829685"/>
    </source>
</evidence>
<keyword evidence="3" id="KW-1185">Reference proteome</keyword>
<dbReference type="Proteomes" id="UP000829685">
    <property type="component" value="Unassembled WGS sequence"/>
</dbReference>
<dbReference type="AlphaFoldDB" id="A0A9Q0AUF3"/>
<evidence type="ECO:0000313" key="2">
    <source>
        <dbReference type="EMBL" id="KAI1879115.1"/>
    </source>
</evidence>
<comment type="caution">
    <text evidence="2">The sequence shown here is derived from an EMBL/GenBank/DDBJ whole genome shotgun (WGS) entry which is preliminary data.</text>
</comment>
<sequence length="810" mass="94047">MDHLPAPTDWQHPAVPFYAQRRIYKPEDFFAIPKSEGYHSLEDLIYRGLDTKKHTARSQVNQFIQSWLFFALLARVLGTPIHFKSLVIEGPNPRLTTKGLAGLVSEWAERWKQTANRTDAESVSALKNDYVQASMALEFARRFCWKHIANRPFEDDDYNANTGPWRGNFDRKHGNGNLHGMFDKAVTLSIASVGEILQEELWARLPPRQKDRVEFWKQPEDEERNWGYSLWCREQMQKHGWCKPEIRRLEGIMFHVNNIYYACSMGQRETEHTVRCCTDWVCNVDSAKTLPLQELHFHKQAYCESPAQTVDEGELVAIIGNGHIPLVRWTNHGKLVCKGFDLDIESPLQFGAVSHSWSENILNCGEDSAGRNNRCMIQCQLGRLRDTFANILSLNPGDGEPWFWVDVLCLPRDWDRKVTLLNKLNTIYRKATAVLIWDRNLLKRDKPAKEDYIEMNVRLDTGHWSRRLWTVPEAVLGKHLYVAFKKGYLELDKVNSASKAAMLDVRHPHHFVWKSGRPLDPSIRHIRSHIHERGKEFPVQRAWQALQFREATVKEDETIVLASILGLNVCRFLNIKTPTEVYTGTAAPTIESVASARMIEFLKAVDETPGLGIPSGLVFLPRPKLETQQYGWAPKTWMQRQLHTYPLFRPLKKTGYMMPYGLHVEFPGLILHCPNPVIKKKIFWIPVSQTLHKWFKVWIDDAGSNVEELKKRLQPSDEHCIILNAEKTRERWEVGLFVKRKGTLACGDVWRVETICRVWVRLETNNDELMRLRTEFHEDIKQMYFGERVDSQRWCVEEFSPDATSSEPEC</sequence>
<dbReference type="Pfam" id="PF06985">
    <property type="entry name" value="HET"/>
    <property type="match status" value="1"/>
</dbReference>
<feature type="domain" description="Heterokaryon incompatibility" evidence="1">
    <location>
        <begin position="351"/>
        <end position="438"/>
    </location>
</feature>
<proteinExistence type="predicted"/>
<dbReference type="EMBL" id="JAFIMR010000005">
    <property type="protein sequence ID" value="KAI1879115.1"/>
    <property type="molecule type" value="Genomic_DNA"/>
</dbReference>
<dbReference type="InterPro" id="IPR010730">
    <property type="entry name" value="HET"/>
</dbReference>
<dbReference type="PANTHER" id="PTHR39596">
    <property type="match status" value="1"/>
</dbReference>
<gene>
    <name evidence="2" type="ORF">JX265_003292</name>
</gene>
<accession>A0A9Q0AUF3</accession>
<dbReference type="PANTHER" id="PTHR39596:SF3">
    <property type="entry name" value="HETEROKARYON INCOMPATIBILITY DOMAIN-CONTAINING PROTEIN"/>
    <property type="match status" value="1"/>
</dbReference>
<reference evidence="2" key="1">
    <citation type="submission" date="2021-03" db="EMBL/GenBank/DDBJ databases">
        <title>Revisited historic fungal species revealed as producer of novel bioactive compounds through whole genome sequencing and comparative genomics.</title>
        <authorList>
            <person name="Vignolle G.A."/>
            <person name="Hochenegger N."/>
            <person name="Mach R.L."/>
            <person name="Mach-Aigner A.R."/>
            <person name="Javad Rahimi M."/>
            <person name="Salim K.A."/>
            <person name="Chan C.M."/>
            <person name="Lim L.B.L."/>
            <person name="Cai F."/>
            <person name="Druzhinina I.S."/>
            <person name="U'Ren J.M."/>
            <person name="Derntl C."/>
        </authorList>
    </citation>
    <scope>NUCLEOTIDE SEQUENCE</scope>
    <source>
        <strain evidence="2">TUCIM 5799</strain>
    </source>
</reference>
<protein>
    <recommendedName>
        <fullName evidence="1">Heterokaryon incompatibility domain-containing protein</fullName>
    </recommendedName>
</protein>
<name>A0A9Q0AUF3_9PEZI</name>
<evidence type="ECO:0000259" key="1">
    <source>
        <dbReference type="Pfam" id="PF06985"/>
    </source>
</evidence>